<accession>A0A3P8E981</accession>
<name>A0A183G415_HELPZ</name>
<dbReference type="Proteomes" id="UP000050761">
    <property type="component" value="Unassembled WGS sequence"/>
</dbReference>
<protein>
    <submittedName>
        <fullName evidence="4">ATP-dependent DNA helicase</fullName>
    </submittedName>
</protein>
<feature type="domain" description="DNA helicase Pif1-like 2B" evidence="1">
    <location>
        <begin position="45"/>
        <end position="77"/>
    </location>
</feature>
<evidence type="ECO:0000313" key="4">
    <source>
        <dbReference type="WBParaSite" id="HPBE_0001621501-mRNA-1"/>
    </source>
</evidence>
<dbReference type="EMBL" id="UZAH01029292">
    <property type="protein sequence ID" value="VDP05283.1"/>
    <property type="molecule type" value="Genomic_DNA"/>
</dbReference>
<evidence type="ECO:0000259" key="1">
    <source>
        <dbReference type="Pfam" id="PF21530"/>
    </source>
</evidence>
<sequence length="195" mass="22259">MDLSKLAMLTLRNVDALRTNDYVLDRLEDEAIVENLSNALSFPTEFLNKMTPTGMPPHALHLKVGCIAMLLRNIDFASNGVGIRKGNQVLLPKIDCYFSHNLPSCPKRRQFPIRLSFAMTINKSQRQLFPNIGTALHDPIFRHGQLYVALSRTRSSGGMVIEAPKNLMRTLCTMRCLSKHFRSPSITIYYKWFKF</sequence>
<keyword evidence="3" id="KW-1185">Reference proteome</keyword>
<dbReference type="GO" id="GO:0006260">
    <property type="term" value="P:DNA replication"/>
    <property type="evidence" value="ECO:0007669"/>
    <property type="project" value="TreeGrafter"/>
</dbReference>
<accession>A0A183G415</accession>
<dbReference type="PANTHER" id="PTHR23274:SF51">
    <property type="entry name" value="OS03G0423850 PROTEIN"/>
    <property type="match status" value="1"/>
</dbReference>
<reference evidence="4" key="2">
    <citation type="submission" date="2019-09" db="UniProtKB">
        <authorList>
            <consortium name="WormBaseParasite"/>
        </authorList>
    </citation>
    <scope>IDENTIFICATION</scope>
</reference>
<dbReference type="PANTHER" id="PTHR23274">
    <property type="entry name" value="DNA HELICASE-RELATED"/>
    <property type="match status" value="1"/>
</dbReference>
<gene>
    <name evidence="2" type="ORF">HPBE_LOCUS16214</name>
</gene>
<dbReference type="Pfam" id="PF21530">
    <property type="entry name" value="Pif1_2B_dom"/>
    <property type="match status" value="1"/>
</dbReference>
<proteinExistence type="predicted"/>
<dbReference type="AlphaFoldDB" id="A0A183G415"/>
<reference evidence="2 3" key="1">
    <citation type="submission" date="2018-11" db="EMBL/GenBank/DDBJ databases">
        <authorList>
            <consortium name="Pathogen Informatics"/>
        </authorList>
    </citation>
    <scope>NUCLEOTIDE SEQUENCE [LARGE SCALE GENOMIC DNA]</scope>
</reference>
<dbReference type="SUPFAM" id="SSF52540">
    <property type="entry name" value="P-loop containing nucleoside triphosphate hydrolases"/>
    <property type="match status" value="1"/>
</dbReference>
<dbReference type="InterPro" id="IPR049163">
    <property type="entry name" value="Pif1-like_2B_dom"/>
</dbReference>
<dbReference type="InterPro" id="IPR027417">
    <property type="entry name" value="P-loop_NTPase"/>
</dbReference>
<dbReference type="WBParaSite" id="HPBE_0001621501-mRNA-1">
    <property type="protein sequence ID" value="HPBE_0001621501-mRNA-1"/>
    <property type="gene ID" value="HPBE_0001621501"/>
</dbReference>
<evidence type="ECO:0000313" key="3">
    <source>
        <dbReference type="Proteomes" id="UP000050761"/>
    </source>
</evidence>
<organism evidence="3 4">
    <name type="scientific">Heligmosomoides polygyrus</name>
    <name type="common">Parasitic roundworm</name>
    <dbReference type="NCBI Taxonomy" id="6339"/>
    <lineage>
        <taxon>Eukaryota</taxon>
        <taxon>Metazoa</taxon>
        <taxon>Ecdysozoa</taxon>
        <taxon>Nematoda</taxon>
        <taxon>Chromadorea</taxon>
        <taxon>Rhabditida</taxon>
        <taxon>Rhabditina</taxon>
        <taxon>Rhabditomorpha</taxon>
        <taxon>Strongyloidea</taxon>
        <taxon>Heligmosomidae</taxon>
        <taxon>Heligmosomoides</taxon>
    </lineage>
</organism>
<dbReference type="GO" id="GO:0005657">
    <property type="term" value="C:replication fork"/>
    <property type="evidence" value="ECO:0007669"/>
    <property type="project" value="TreeGrafter"/>
</dbReference>
<dbReference type="OrthoDB" id="272985at2759"/>
<evidence type="ECO:0000313" key="2">
    <source>
        <dbReference type="EMBL" id="VDP05283.1"/>
    </source>
</evidence>